<gene>
    <name evidence="1" type="ORF">FKR81_18395</name>
</gene>
<dbReference type="Proteomes" id="UP000316639">
    <property type="component" value="Unassembled WGS sequence"/>
</dbReference>
<comment type="caution">
    <text evidence="1">The sequence shown here is derived from an EMBL/GenBank/DDBJ whole genome shotgun (WGS) entry which is preliminary data.</text>
</comment>
<organism evidence="1 2">
    <name type="scientific">Lentzea tibetensis</name>
    <dbReference type="NCBI Taxonomy" id="2591470"/>
    <lineage>
        <taxon>Bacteria</taxon>
        <taxon>Bacillati</taxon>
        <taxon>Actinomycetota</taxon>
        <taxon>Actinomycetes</taxon>
        <taxon>Pseudonocardiales</taxon>
        <taxon>Pseudonocardiaceae</taxon>
        <taxon>Lentzea</taxon>
    </lineage>
</organism>
<dbReference type="EMBL" id="VOBR01000010">
    <property type="protein sequence ID" value="TWP51038.1"/>
    <property type="molecule type" value="Genomic_DNA"/>
</dbReference>
<accession>A0A563EU35</accession>
<evidence type="ECO:0000313" key="1">
    <source>
        <dbReference type="EMBL" id="TWP51038.1"/>
    </source>
</evidence>
<keyword evidence="2" id="KW-1185">Reference proteome</keyword>
<name>A0A563EU35_9PSEU</name>
<evidence type="ECO:0000313" key="2">
    <source>
        <dbReference type="Proteomes" id="UP000316639"/>
    </source>
</evidence>
<reference evidence="1 2" key="1">
    <citation type="submission" date="2019-07" db="EMBL/GenBank/DDBJ databases">
        <title>Lentzea xizangensis sp. nov., isolated from Qinghai-Tibetan Plateau Soils.</title>
        <authorList>
            <person name="Huang J."/>
        </authorList>
    </citation>
    <scope>NUCLEOTIDE SEQUENCE [LARGE SCALE GENOMIC DNA]</scope>
    <source>
        <strain evidence="1 2">FXJ1.1311</strain>
    </source>
</reference>
<proteinExistence type="predicted"/>
<sequence>MRPSLLTAIAFGTFDGNEICGSSRGEPGSVMSHSRTEFAPATARVRPPLANAALFCSSGSVVRSSSRGRCTSVMSHRLMSWSLPAVAMVLPSGLSASVKSLRCTSVRVAYGSGSALRRLSRVSLLSTNRLAARLSCSDNDGFWVRSAAASDTTLRAIAMLRSLVVCRSALIA</sequence>
<protein>
    <submittedName>
        <fullName evidence="1">Uncharacterized protein</fullName>
    </submittedName>
</protein>
<dbReference type="AlphaFoldDB" id="A0A563EU35"/>